<keyword evidence="1" id="KW-0547">Nucleotide-binding</keyword>
<proteinExistence type="inferred from homology"/>
<gene>
    <name evidence="3" type="ORF">LCGC14_0858610</name>
</gene>
<dbReference type="InterPro" id="IPR027417">
    <property type="entry name" value="P-loop_NTPase"/>
</dbReference>
<dbReference type="Pfam" id="PF01121">
    <property type="entry name" value="CoaE"/>
    <property type="match status" value="1"/>
</dbReference>
<reference evidence="3" key="1">
    <citation type="journal article" date="2015" name="Nature">
        <title>Complex archaea that bridge the gap between prokaryotes and eukaryotes.</title>
        <authorList>
            <person name="Spang A."/>
            <person name="Saw J.H."/>
            <person name="Jorgensen S.L."/>
            <person name="Zaremba-Niedzwiedzka K."/>
            <person name="Martijn J."/>
            <person name="Lind A.E."/>
            <person name="van Eijk R."/>
            <person name="Schleper C."/>
            <person name="Guy L."/>
            <person name="Ettema T.J."/>
        </authorList>
    </citation>
    <scope>NUCLEOTIDE SEQUENCE</scope>
</reference>
<dbReference type="GO" id="GO:0015937">
    <property type="term" value="P:coenzyme A biosynthetic process"/>
    <property type="evidence" value="ECO:0007669"/>
    <property type="project" value="InterPro"/>
</dbReference>
<dbReference type="PANTHER" id="PTHR10695:SF46">
    <property type="entry name" value="BIFUNCTIONAL COENZYME A SYNTHASE-RELATED"/>
    <property type="match status" value="1"/>
</dbReference>
<evidence type="ECO:0000256" key="1">
    <source>
        <dbReference type="ARBA" id="ARBA00022741"/>
    </source>
</evidence>
<dbReference type="PROSITE" id="PS51219">
    <property type="entry name" value="DPCK"/>
    <property type="match status" value="1"/>
</dbReference>
<keyword evidence="2" id="KW-0067">ATP-binding</keyword>
<protein>
    <recommendedName>
        <fullName evidence="4">Dephospho-CoA kinase</fullName>
    </recommendedName>
</protein>
<dbReference type="GO" id="GO:0005524">
    <property type="term" value="F:ATP binding"/>
    <property type="evidence" value="ECO:0007669"/>
    <property type="project" value="UniProtKB-KW"/>
</dbReference>
<name>A0A0F9PCY6_9ZZZZ</name>
<accession>A0A0F9PCY6</accession>
<dbReference type="Gene3D" id="3.40.50.300">
    <property type="entry name" value="P-loop containing nucleotide triphosphate hydrolases"/>
    <property type="match status" value="1"/>
</dbReference>
<evidence type="ECO:0008006" key="4">
    <source>
        <dbReference type="Google" id="ProtNLM"/>
    </source>
</evidence>
<evidence type="ECO:0000256" key="2">
    <source>
        <dbReference type="ARBA" id="ARBA00022840"/>
    </source>
</evidence>
<dbReference type="EMBL" id="LAZR01002596">
    <property type="protein sequence ID" value="KKN28024.1"/>
    <property type="molecule type" value="Genomic_DNA"/>
</dbReference>
<dbReference type="HAMAP" id="MF_00376">
    <property type="entry name" value="Dephospho_CoA_kinase"/>
    <property type="match status" value="1"/>
</dbReference>
<evidence type="ECO:0000313" key="3">
    <source>
        <dbReference type="EMBL" id="KKN28024.1"/>
    </source>
</evidence>
<dbReference type="SUPFAM" id="SSF52540">
    <property type="entry name" value="P-loop containing nucleoside triphosphate hydrolases"/>
    <property type="match status" value="1"/>
</dbReference>
<dbReference type="GO" id="GO:0004140">
    <property type="term" value="F:dephospho-CoA kinase activity"/>
    <property type="evidence" value="ECO:0007669"/>
    <property type="project" value="InterPro"/>
</dbReference>
<dbReference type="PANTHER" id="PTHR10695">
    <property type="entry name" value="DEPHOSPHO-COA KINASE-RELATED"/>
    <property type="match status" value="1"/>
</dbReference>
<sequence length="197" mass="22248">MCKFVGLTGGIGSGKTTVGRMFTELGVPVYNSDTEAKNLMETSIEVIDALKDLLGEGAYTQERLNKTYVSEQIFSNKSLLDKLNAIVHPAVREHFLQWSTKQNTIYVIQEAAIIFEIGSQDFYSKTILVTAPENTRIKRIKKRNVGTSSQDIKARIQNQWNDSEKIELADFVIQNIDLKKTETEVLRVHTTLLNCFS</sequence>
<dbReference type="AlphaFoldDB" id="A0A0F9PCY6"/>
<dbReference type="NCBIfam" id="TIGR00152">
    <property type="entry name" value="dephospho-CoA kinase"/>
    <property type="match status" value="1"/>
</dbReference>
<comment type="caution">
    <text evidence="3">The sequence shown here is derived from an EMBL/GenBank/DDBJ whole genome shotgun (WGS) entry which is preliminary data.</text>
</comment>
<dbReference type="InterPro" id="IPR001977">
    <property type="entry name" value="Depp_CoAkinase"/>
</dbReference>
<dbReference type="CDD" id="cd02022">
    <property type="entry name" value="DPCK"/>
    <property type="match status" value="1"/>
</dbReference>
<organism evidence="3">
    <name type="scientific">marine sediment metagenome</name>
    <dbReference type="NCBI Taxonomy" id="412755"/>
    <lineage>
        <taxon>unclassified sequences</taxon>
        <taxon>metagenomes</taxon>
        <taxon>ecological metagenomes</taxon>
    </lineage>
</organism>